<dbReference type="InterPro" id="IPR016024">
    <property type="entry name" value="ARM-type_fold"/>
</dbReference>
<evidence type="ECO:0000313" key="3">
    <source>
        <dbReference type="Proteomes" id="UP000001399"/>
    </source>
</evidence>
<dbReference type="eggNOG" id="COG1413">
    <property type="taxonomic scope" value="Bacteria"/>
</dbReference>
<sequence>MTTDATTSETTAPGTQALNGFWYQVNVSVWAALDLLLAKKAANEVILEPTSQEDLEADLDDTEQGPMAARANYESYRLIIQAKLRSTDTWNVQGLKSLLTHGSERLPAASRLKDDPSTKYVLVTSAALSGKARKLGVQVFGAWPPPADLPSSLRSAVPDAAGRLAVLAGEDLEFKIPRRLRELLEDSFKVPHSRYEDCVRALQHEALRRMRGDFNGIWARTDLELTIKAHDGMIASSAEAESFVKPTNWAQFKQQLEERHAIIIVGHSGTGKTTAAEVLMSELREAIPGLSVIRVTQGPAQVRNAPNGPVVFMIEDPWGRYRFEPSSEPWNDELPEFLKTSKPNRLFIITSRSDVLGEAHTRKLLNRWFAELESEHYGLRQRHQLFDNRVRALPPQLQRLAVQSRDHVLGELATPLEIQKFFDGLIDTREPEINDPEFIRQCLEAAHRDSIEATVVSQVRNRDAWGSAAVVWGLLKACSKVSRASTLPAIETRLAQRDRDFEDGLEPFINFLVAGRNLRQVDSIVSYYHPRVEAGLETAIGEKKQLTRRVLGYLVDELLALDHSTEWGYEPAARLIQAVRRQKAFTIQVTPASQIALDTWFRKRLTTESPHFEEDLQLAADVGSESSATAEFSRWLFERDLQRHLFDDEWAAPVRDEAWYQRMQSDPDIARIAGIFVRQVMPIGPHDYSSDWPPLLRRLAPDITKDFLVAATRLARSGFHGSVNMIAKEAAADLDAFAAVASQAIQILNEPRSTSELATAIAAADGEFNGDYADYMLNEDEGYAAGVMLETYVQEMRRVRGWTALRDHQQVTDLLNDWIRVAGQTSVSDDELAALCSLAWGSPYEDNFWHVAEQRWRPFLEDRLLTRVLEGHQSPLIRASAVGCFARHMSQRASGLAADLLSRGDIRRLLELTLDCKWGQFDNDEAAKSLLSNILKVFPKSVHAAVNFVSASDEVLVDEEAIDLLSTVDPGSNDRLRLRIAQGLAGARKDVASYLDVLNQSDSRDIAKQSADIAVSQGLWQRVRNALQHRYAEVRCVALSALAKRTTGPLPPELLALGKDPSGYVRRDLVNLLNQNPEPSYLKTLIDLAHDDWAEHTASYFEFADYPIARIATQTLCDLSSLPDEYTETLWNLQSNTQDPKVRENILATLAEKGSESAFQRVFNLALADRGKISRCAQAAWAVVGAVDRLKEQDADRINPHFLKLAHPSRVVPMVFVLGMRGSNAHILECAAALASYPDRRAILLAVLIAAREQSTELARSVGKFLPVDIFEAFLTACEGGSPLPPSSIENLGSVEVVDQVIKVLNQSGSLFSQPEQARAG</sequence>
<protein>
    <recommendedName>
        <fullName evidence="1">Novel STAND NTPase 3 domain-containing protein</fullName>
    </recommendedName>
</protein>
<name>E3I6P0_RHOVT</name>
<dbReference type="Gene3D" id="1.25.10.10">
    <property type="entry name" value="Leucine-rich Repeat Variant"/>
    <property type="match status" value="1"/>
</dbReference>
<dbReference type="SUPFAM" id="SSF52540">
    <property type="entry name" value="P-loop containing nucleoside triphosphate hydrolases"/>
    <property type="match status" value="1"/>
</dbReference>
<dbReference type="InterPro" id="IPR011989">
    <property type="entry name" value="ARM-like"/>
</dbReference>
<evidence type="ECO:0000259" key="1">
    <source>
        <dbReference type="Pfam" id="PF20720"/>
    </source>
</evidence>
<gene>
    <name evidence="2" type="ordered locus">Rvan_1430</name>
</gene>
<dbReference type="OrthoDB" id="6746502at2"/>
<dbReference type="RefSeq" id="WP_013419089.1">
    <property type="nucleotide sequence ID" value="NC_014664.1"/>
</dbReference>
<evidence type="ECO:0000313" key="2">
    <source>
        <dbReference type="EMBL" id="ADP70687.1"/>
    </source>
</evidence>
<feature type="domain" description="Novel STAND NTPase 3" evidence="1">
    <location>
        <begin position="243"/>
        <end position="389"/>
    </location>
</feature>
<dbReference type="KEGG" id="rva:Rvan_1430"/>
<dbReference type="Proteomes" id="UP000001399">
    <property type="component" value="Chromosome"/>
</dbReference>
<organism evidence="2 3">
    <name type="scientific">Rhodomicrobium vannielii (strain ATCC 17100 / DSM 162 / LMG 4299 / NCIMB 10020 / ATH 3.1.1)</name>
    <dbReference type="NCBI Taxonomy" id="648757"/>
    <lineage>
        <taxon>Bacteria</taxon>
        <taxon>Pseudomonadati</taxon>
        <taxon>Pseudomonadota</taxon>
        <taxon>Alphaproteobacteria</taxon>
        <taxon>Hyphomicrobiales</taxon>
        <taxon>Hyphomicrobiaceae</taxon>
        <taxon>Rhodomicrobium</taxon>
    </lineage>
</organism>
<reference evidence="3" key="1">
    <citation type="journal article" date="2011" name="J. Bacteriol.">
        <title>Genome sequences of eight morphologically diverse alphaproteobacteria.</title>
        <authorList>
            <consortium name="US DOE Joint Genome Institute"/>
            <person name="Brown P.J."/>
            <person name="Kysela D.T."/>
            <person name="Buechlein A."/>
            <person name="Hemmerich C."/>
            <person name="Brun Y.V."/>
        </authorList>
    </citation>
    <scope>NUCLEOTIDE SEQUENCE [LARGE SCALE GENOMIC DNA]</scope>
    <source>
        <strain evidence="3">ATCC 17100 / ATH 3.1.1 / DSM 162 / LMG 4299</strain>
    </source>
</reference>
<dbReference type="HOGENOM" id="CLU_259413_0_0_5"/>
<dbReference type="EMBL" id="CP002292">
    <property type="protein sequence ID" value="ADP70687.1"/>
    <property type="molecule type" value="Genomic_DNA"/>
</dbReference>
<dbReference type="SUPFAM" id="SSF48371">
    <property type="entry name" value="ARM repeat"/>
    <property type="match status" value="1"/>
</dbReference>
<accession>E3I6P0</accession>
<dbReference type="Pfam" id="PF20720">
    <property type="entry name" value="nSTAND3"/>
    <property type="match status" value="1"/>
</dbReference>
<keyword evidence="3" id="KW-1185">Reference proteome</keyword>
<dbReference type="InterPro" id="IPR027417">
    <property type="entry name" value="P-loop_NTPase"/>
</dbReference>
<dbReference type="InterPro" id="IPR049050">
    <property type="entry name" value="nSTAND3"/>
</dbReference>
<proteinExistence type="predicted"/>
<dbReference type="eggNOG" id="COG0464">
    <property type="taxonomic scope" value="Bacteria"/>
</dbReference>